<dbReference type="EMBL" id="CP163429">
    <property type="protein sequence ID" value="XDP92113.1"/>
    <property type="molecule type" value="Genomic_DNA"/>
</dbReference>
<dbReference type="Pfam" id="PF04686">
    <property type="entry name" value="SsgA"/>
    <property type="match status" value="1"/>
</dbReference>
<evidence type="ECO:0000256" key="5">
    <source>
        <dbReference type="ARBA" id="ARBA00023210"/>
    </source>
</evidence>
<keyword evidence="4" id="KW-0749">Sporulation</keyword>
<reference evidence="7" key="1">
    <citation type="submission" date="2024-07" db="EMBL/GenBank/DDBJ databases">
        <authorList>
            <person name="Yu S.T."/>
        </authorList>
    </citation>
    <scope>NUCLEOTIDE SEQUENCE</scope>
    <source>
        <strain evidence="7">R02</strain>
    </source>
</reference>
<dbReference type="GO" id="GO:0000917">
    <property type="term" value="P:division septum assembly"/>
    <property type="evidence" value="ECO:0007669"/>
    <property type="project" value="UniProtKB-KW"/>
</dbReference>
<evidence type="ECO:0000256" key="6">
    <source>
        <dbReference type="ARBA" id="ARBA00023306"/>
    </source>
</evidence>
<evidence type="ECO:0000256" key="3">
    <source>
        <dbReference type="ARBA" id="ARBA00022618"/>
    </source>
</evidence>
<dbReference type="Gene3D" id="2.30.31.20">
    <property type="entry name" value="Sporulation-specific cell division protein SsgB"/>
    <property type="match status" value="1"/>
</dbReference>
<sequence>MDQQWAPHHRERLTLLTTLHNLAAPPENATVVCRFRYAPESPYSVRLDLVTTPGDQVTWVVSRDLLLAGTEELSGEGDVKIWPSRQRGDAPSLYLRLERPHVTAMFATELHPIRRWVQETYTVVPAGGESPLVDWDALTASLLPPR</sequence>
<comment type="similarity">
    <text evidence="2">Belongs to the SsgA family.</text>
</comment>
<name>A0AB39LGN6_9ACTN</name>
<evidence type="ECO:0000256" key="4">
    <source>
        <dbReference type="ARBA" id="ARBA00022969"/>
    </source>
</evidence>
<gene>
    <name evidence="7" type="ORF">AB5J57_00655</name>
</gene>
<organism evidence="7">
    <name type="scientific">Streptomyces sp. R02</name>
    <dbReference type="NCBI Taxonomy" id="3238623"/>
    <lineage>
        <taxon>Bacteria</taxon>
        <taxon>Bacillati</taxon>
        <taxon>Actinomycetota</taxon>
        <taxon>Actinomycetes</taxon>
        <taxon>Kitasatosporales</taxon>
        <taxon>Streptomycetaceae</taxon>
        <taxon>Streptomyces</taxon>
    </lineage>
</organism>
<dbReference type="AlphaFoldDB" id="A0AB39LGN6"/>
<dbReference type="InterPro" id="IPR038658">
    <property type="entry name" value="SsgB_sf"/>
</dbReference>
<evidence type="ECO:0000256" key="1">
    <source>
        <dbReference type="ARBA" id="ARBA00004431"/>
    </source>
</evidence>
<proteinExistence type="inferred from homology"/>
<dbReference type="GO" id="GO:0030435">
    <property type="term" value="P:sporulation resulting in formation of a cellular spore"/>
    <property type="evidence" value="ECO:0007669"/>
    <property type="project" value="UniProtKB-KW"/>
</dbReference>
<dbReference type="RefSeq" id="WP_369153997.1">
    <property type="nucleotide sequence ID" value="NZ_CP163429.1"/>
</dbReference>
<dbReference type="InterPro" id="IPR006776">
    <property type="entry name" value="SsgB"/>
</dbReference>
<keyword evidence="6" id="KW-0131">Cell cycle</keyword>
<keyword evidence="5" id="KW-0717">Septation</keyword>
<protein>
    <submittedName>
        <fullName evidence="7">SsgA family sporulation/cell division regulator</fullName>
    </submittedName>
</protein>
<accession>A0AB39LGN6</accession>
<comment type="subcellular location">
    <subcellularLocation>
        <location evidence="1">Cell septum</location>
    </subcellularLocation>
</comment>
<evidence type="ECO:0000313" key="7">
    <source>
        <dbReference type="EMBL" id="XDP92113.1"/>
    </source>
</evidence>
<evidence type="ECO:0000256" key="2">
    <source>
        <dbReference type="ARBA" id="ARBA00009323"/>
    </source>
</evidence>
<dbReference type="GO" id="GO:0030428">
    <property type="term" value="C:cell septum"/>
    <property type="evidence" value="ECO:0007669"/>
    <property type="project" value="UniProtKB-SubCell"/>
</dbReference>
<keyword evidence="3" id="KW-0132">Cell division</keyword>